<accession>A0ABW4SJK4</accession>
<dbReference type="HAMAP" id="MF_00294">
    <property type="entry name" value="Ribosomal_bL33"/>
    <property type="match status" value="1"/>
</dbReference>
<dbReference type="NCBIfam" id="TIGR01023">
    <property type="entry name" value="rpmG_bact"/>
    <property type="match status" value="1"/>
</dbReference>
<dbReference type="GO" id="GO:0005840">
    <property type="term" value="C:ribosome"/>
    <property type="evidence" value="ECO:0007669"/>
    <property type="project" value="UniProtKB-KW"/>
</dbReference>
<dbReference type="InterPro" id="IPR011332">
    <property type="entry name" value="Ribosomal_zn-bd"/>
</dbReference>
<reference evidence="7" key="1">
    <citation type="journal article" date="2019" name="Int. J. Syst. Evol. Microbiol.">
        <title>The Global Catalogue of Microorganisms (GCM) 10K type strain sequencing project: providing services to taxonomists for standard genome sequencing and annotation.</title>
        <authorList>
            <consortium name="The Broad Institute Genomics Platform"/>
            <consortium name="The Broad Institute Genome Sequencing Center for Infectious Disease"/>
            <person name="Wu L."/>
            <person name="Ma J."/>
        </authorList>
    </citation>
    <scope>NUCLEOTIDE SEQUENCE [LARGE SCALE GENOMIC DNA]</scope>
    <source>
        <strain evidence="7">CGMCC 4.7177</strain>
    </source>
</reference>
<sequence length="49" mass="5518">MAKKIILSCDVCGSRNYSVPAGKDRATERLTIKKYCRHCNGHTVHRQTA</sequence>
<comment type="similarity">
    <text evidence="1 5">Belongs to the bacterial ribosomal protein bL33 family.</text>
</comment>
<dbReference type="Gene3D" id="2.20.28.120">
    <property type="entry name" value="Ribosomal protein L33"/>
    <property type="match status" value="1"/>
</dbReference>
<organism evidence="6 7">
    <name type="scientific">Sporosarcina siberiensis</name>
    <dbReference type="NCBI Taxonomy" id="1365606"/>
    <lineage>
        <taxon>Bacteria</taxon>
        <taxon>Bacillati</taxon>
        <taxon>Bacillota</taxon>
        <taxon>Bacilli</taxon>
        <taxon>Bacillales</taxon>
        <taxon>Caryophanaceae</taxon>
        <taxon>Sporosarcina</taxon>
    </lineage>
</organism>
<evidence type="ECO:0000256" key="3">
    <source>
        <dbReference type="ARBA" id="ARBA00023274"/>
    </source>
</evidence>
<gene>
    <name evidence="5 6" type="primary">rpmG</name>
    <name evidence="6" type="ORF">ACFSFY_16960</name>
</gene>
<evidence type="ECO:0000313" key="7">
    <source>
        <dbReference type="Proteomes" id="UP001597218"/>
    </source>
</evidence>
<keyword evidence="2 5" id="KW-0689">Ribosomal protein</keyword>
<evidence type="ECO:0000256" key="4">
    <source>
        <dbReference type="ARBA" id="ARBA00035176"/>
    </source>
</evidence>
<dbReference type="InterPro" id="IPR001705">
    <property type="entry name" value="Ribosomal_bL33"/>
</dbReference>
<comment type="caution">
    <text evidence="6">The sequence shown here is derived from an EMBL/GenBank/DDBJ whole genome shotgun (WGS) entry which is preliminary data.</text>
</comment>
<dbReference type="SUPFAM" id="SSF57829">
    <property type="entry name" value="Zn-binding ribosomal proteins"/>
    <property type="match status" value="1"/>
</dbReference>
<evidence type="ECO:0000256" key="5">
    <source>
        <dbReference type="HAMAP-Rule" id="MF_00294"/>
    </source>
</evidence>
<evidence type="ECO:0000256" key="2">
    <source>
        <dbReference type="ARBA" id="ARBA00022980"/>
    </source>
</evidence>
<evidence type="ECO:0000256" key="1">
    <source>
        <dbReference type="ARBA" id="ARBA00007596"/>
    </source>
</evidence>
<dbReference type="InterPro" id="IPR038584">
    <property type="entry name" value="Ribosomal_bL33_sf"/>
</dbReference>
<keyword evidence="7" id="KW-1185">Reference proteome</keyword>
<dbReference type="EMBL" id="JBHUGI010000037">
    <property type="protein sequence ID" value="MFD1929732.1"/>
    <property type="molecule type" value="Genomic_DNA"/>
</dbReference>
<proteinExistence type="inferred from homology"/>
<dbReference type="Proteomes" id="UP001597218">
    <property type="component" value="Unassembled WGS sequence"/>
</dbReference>
<dbReference type="RefSeq" id="WP_381540133.1">
    <property type="nucleotide sequence ID" value="NZ_JBHUGI010000037.1"/>
</dbReference>
<evidence type="ECO:0000313" key="6">
    <source>
        <dbReference type="EMBL" id="MFD1929732.1"/>
    </source>
</evidence>
<keyword evidence="3 5" id="KW-0687">Ribonucleoprotein</keyword>
<name>A0ABW4SJK4_9BACL</name>
<dbReference type="NCBIfam" id="NF001764">
    <property type="entry name" value="PRK00504.1"/>
    <property type="match status" value="1"/>
</dbReference>
<dbReference type="Pfam" id="PF00471">
    <property type="entry name" value="Ribosomal_L33"/>
    <property type="match status" value="1"/>
</dbReference>
<protein>
    <recommendedName>
        <fullName evidence="4 5">Large ribosomal subunit protein bL33</fullName>
    </recommendedName>
</protein>